<dbReference type="InterPro" id="IPR020894">
    <property type="entry name" value="Cadherin_CS"/>
</dbReference>
<evidence type="ECO:0000256" key="9">
    <source>
        <dbReference type="SAM" id="Phobius"/>
    </source>
</evidence>
<keyword evidence="6 9" id="KW-0472">Membrane</keyword>
<keyword evidence="3" id="KW-0677">Repeat</keyword>
<evidence type="ECO:0000256" key="1">
    <source>
        <dbReference type="ARBA" id="ARBA00004167"/>
    </source>
</evidence>
<comment type="subcellular location">
    <subcellularLocation>
        <location evidence="1">Membrane</location>
        <topology evidence="1">Single-pass membrane protein</topology>
    </subcellularLocation>
</comment>
<reference evidence="12" key="1">
    <citation type="submission" date="2022-01" db="EMBL/GenBank/DDBJ databases">
        <authorList>
            <person name="King R."/>
        </authorList>
    </citation>
    <scope>NUCLEOTIDE SEQUENCE</scope>
</reference>
<proteinExistence type="predicted"/>
<feature type="domain" description="Cadherin" evidence="11">
    <location>
        <begin position="970"/>
        <end position="1090"/>
    </location>
</feature>
<evidence type="ECO:0000259" key="11">
    <source>
        <dbReference type="PROSITE" id="PS50268"/>
    </source>
</evidence>
<dbReference type="PANTHER" id="PTHR24028:SF146">
    <property type="entry name" value="CADHERIN 96CB, ISOFORM D-RELATED"/>
    <property type="match status" value="1"/>
</dbReference>
<feature type="domain" description="Cadherin" evidence="11">
    <location>
        <begin position="494"/>
        <end position="602"/>
    </location>
</feature>
<keyword evidence="10" id="KW-0732">Signal</keyword>
<dbReference type="PROSITE" id="PS50268">
    <property type="entry name" value="CADHERIN_2"/>
    <property type="match status" value="10"/>
</dbReference>
<dbReference type="GO" id="GO:0007156">
    <property type="term" value="P:homophilic cell adhesion via plasma membrane adhesion molecules"/>
    <property type="evidence" value="ECO:0007669"/>
    <property type="project" value="InterPro"/>
</dbReference>
<evidence type="ECO:0000313" key="13">
    <source>
        <dbReference type="Proteomes" id="UP001153712"/>
    </source>
</evidence>
<dbReference type="InterPro" id="IPR015919">
    <property type="entry name" value="Cadherin-like_sf"/>
</dbReference>
<protein>
    <recommendedName>
        <fullName evidence="11">Cadherin domain-containing protein</fullName>
    </recommendedName>
</protein>
<evidence type="ECO:0000256" key="7">
    <source>
        <dbReference type="ARBA" id="ARBA00023180"/>
    </source>
</evidence>
<dbReference type="PROSITE" id="PS00232">
    <property type="entry name" value="CADHERIN_1"/>
    <property type="match status" value="2"/>
</dbReference>
<evidence type="ECO:0000313" key="12">
    <source>
        <dbReference type="EMBL" id="CAG9862717.1"/>
    </source>
</evidence>
<dbReference type="CDD" id="cd11304">
    <property type="entry name" value="Cadherin_repeat"/>
    <property type="match status" value="5"/>
</dbReference>
<dbReference type="InterPro" id="IPR050174">
    <property type="entry name" value="Protocadherin/Cadherin-CA"/>
</dbReference>
<dbReference type="SMART" id="SM00112">
    <property type="entry name" value="CA"/>
    <property type="match status" value="7"/>
</dbReference>
<dbReference type="SUPFAM" id="SSF49313">
    <property type="entry name" value="Cadherin-like"/>
    <property type="match status" value="7"/>
</dbReference>
<feature type="domain" description="Cadherin" evidence="11">
    <location>
        <begin position="271"/>
        <end position="363"/>
    </location>
</feature>
<dbReference type="OrthoDB" id="6379298at2759"/>
<dbReference type="InterPro" id="IPR002126">
    <property type="entry name" value="Cadherin-like_dom"/>
</dbReference>
<keyword evidence="5 9" id="KW-1133">Transmembrane helix</keyword>
<feature type="domain" description="Cadherin" evidence="11">
    <location>
        <begin position="1226"/>
        <end position="1335"/>
    </location>
</feature>
<dbReference type="Gene3D" id="2.60.40.60">
    <property type="entry name" value="Cadherins"/>
    <property type="match status" value="10"/>
</dbReference>
<organism evidence="12 13">
    <name type="scientific">Phyllotreta striolata</name>
    <name type="common">Striped flea beetle</name>
    <name type="synonym">Crioceris striolata</name>
    <dbReference type="NCBI Taxonomy" id="444603"/>
    <lineage>
        <taxon>Eukaryota</taxon>
        <taxon>Metazoa</taxon>
        <taxon>Ecdysozoa</taxon>
        <taxon>Arthropoda</taxon>
        <taxon>Hexapoda</taxon>
        <taxon>Insecta</taxon>
        <taxon>Pterygota</taxon>
        <taxon>Neoptera</taxon>
        <taxon>Endopterygota</taxon>
        <taxon>Coleoptera</taxon>
        <taxon>Polyphaga</taxon>
        <taxon>Cucujiformia</taxon>
        <taxon>Chrysomeloidea</taxon>
        <taxon>Chrysomelidae</taxon>
        <taxon>Galerucinae</taxon>
        <taxon>Alticini</taxon>
        <taxon>Phyllotreta</taxon>
    </lineage>
</organism>
<dbReference type="PANTHER" id="PTHR24028">
    <property type="entry name" value="CADHERIN-87A"/>
    <property type="match status" value="1"/>
</dbReference>
<dbReference type="GO" id="GO:0005886">
    <property type="term" value="C:plasma membrane"/>
    <property type="evidence" value="ECO:0007669"/>
    <property type="project" value="InterPro"/>
</dbReference>
<evidence type="ECO:0000256" key="10">
    <source>
        <dbReference type="SAM" id="SignalP"/>
    </source>
</evidence>
<feature type="signal peptide" evidence="10">
    <location>
        <begin position="1"/>
        <end position="22"/>
    </location>
</feature>
<keyword evidence="13" id="KW-1185">Reference proteome</keyword>
<feature type="chain" id="PRO_5040316014" description="Cadherin domain-containing protein" evidence="10">
    <location>
        <begin position="23"/>
        <end position="1673"/>
    </location>
</feature>
<keyword evidence="2 9" id="KW-0812">Transmembrane</keyword>
<dbReference type="Proteomes" id="UP001153712">
    <property type="component" value="Chromosome 6"/>
</dbReference>
<dbReference type="EMBL" id="OU900099">
    <property type="protein sequence ID" value="CAG9862717.1"/>
    <property type="molecule type" value="Genomic_DNA"/>
</dbReference>
<keyword evidence="4 8" id="KW-0106">Calcium</keyword>
<feature type="domain" description="Cadherin" evidence="11">
    <location>
        <begin position="854"/>
        <end position="971"/>
    </location>
</feature>
<feature type="domain" description="Cadherin" evidence="11">
    <location>
        <begin position="150"/>
        <end position="257"/>
    </location>
</feature>
<accession>A0A9N9TPQ1</accession>
<dbReference type="GO" id="GO:0005509">
    <property type="term" value="F:calcium ion binding"/>
    <property type="evidence" value="ECO:0007669"/>
    <property type="project" value="UniProtKB-UniRule"/>
</dbReference>
<gene>
    <name evidence="12" type="ORF">PHYEVI_LOCUS9023</name>
</gene>
<sequence length="1673" mass="188209">MDNTKIFFILVWINAFTNIHCGSDVITIKSPDATKIDITPISNRGWNLTMDENNHNFETRKELFIINDPRCNENTFQKFSTGFDVNSFMYELDSDCKFYSDESFDYENQNQRHFQFHLTYDGQPSSLTTIILNIRNIDDESPVLTCPKCSLEERKIYTEENSTCAYTLYDPDGFLEYMHFDITGLDAQNAGLFKIDPPDVDNFTYTKPVKLTNTEMLDYDATNLYSFSITVIDSGSNKVTQNAIVKVNDTRHTPPKWVSMTNFQEITEKTIQTIQVKAIDGDTGLNKTICYYKKNESDAEANYITVDKDKGIITINKIDRDKNDISEYYLYIEACVCDEPSWCQIQKMTFSIIDVDDHNAEILKDNYKNGTIIDITNPKIVQVSFLENAVGSFNFTSFIEDRDTGDNANFQVELTESGTFDYTVAYTMVPSSGYKKGNFAINIKNSTYLDFEDKQWYIHSFNVETVGTRNSSHIDKLFVNVSLIDYNDEIPKFDEANYAATINETAKTGDFVLIAHATDRDAEDKILHMEISGEYAKDRLQIVPDGTITVNLTNPNGDDFGFDYDELNSVFFQVKAIDRVGHTTVVPVTLTIADVNNKKPIIEPVEDSISVEENQVDGIFLNATITASDPDTTGNLTASIDWSHTRAVKNSLQLNLTDPANMTAIQFLEPVVTPRDGEVRNINIKLKVVHSEIDGKQTKPDFETFDSLYLKLVVTDLNTDPEFLSKQNSTVDVLITIIDINDNPPVFPADDTNRTVIENANKDVSVGSIQATDKDAGTILHYNCTADDPDADWIVIDELKGTFSVKETGKINADVPKRYTFSYTCGATDGLFYTETVKPVVFYIIDTNSRDPVITPNDTFSVKEKSRKGQLVSPIETSDLDRDPPFHALSCHIDPKSDNGDCSKQFEIQDDTKHLVVKNDKTLDRDKGKGVYKCTVICTDNPNYERSQSPRTSSSDFVITLIDINDHAPTLHTLNAETSENLKLGAEVCSIYGEDIDEGDNARIVFGIQSVKDATGRDFTSYFELKNTTEVNATWSTVHLFATKNLKSLYGNYIVQLKIHDKGTPQQTTPSDQSILKLQIDKYNYASPTIAYPDTETLDLLTDQTIGKPLMMFGKKNQQQLPDFIATDGQTKDCSKWNVTFGIEYLNPGDPDIFKLVKIKPCESQLQVTNQFNPETGANAKTYQVKFTAWLNSTASETIKGDAPWFASTTVKIMFISKNEEPYFKDDTPWVVTFDEKNTTQLAVLGPNRQASYDIGDFSLYYEFLGDAKIAQFFTVDKNSGDVHVKSEFLYDDHKRFDFKIVASNDSTSAYNTNPMGYLNVTVLVKSVNWRPPSFINEPFFGAIMPTYKAGVEAVSIKAMDPDEVDKNKLVFTIKDITRHGKGLDFINDPAFSISSSKDVGSVVTSFPVDSSMSGYFELTIVCSDQAINDGPHHITTKAAIFIITTDNTIRMEFLNSVEEIKKKQDEMLKIVSTVLKYNAFIQNVNETMESGGKEITTVTVYFIDVKKTALIPAKTIMSEVSDPSTYATLYQQLRNETLYLNSIPGLPSVDNSEEKTRKLLLGISIALGLLCIILLAVLVWKTRQLTRRISKLTKYKFSSQDSGLNRIGAPTTNMHALEGTNPIYKNDINQNNEMKDFDKHSIRSGDSDLIGVEDNPEFDLNFNSPNDTTTYL</sequence>
<evidence type="ECO:0000256" key="3">
    <source>
        <dbReference type="ARBA" id="ARBA00022737"/>
    </source>
</evidence>
<feature type="domain" description="Cadherin" evidence="11">
    <location>
        <begin position="1336"/>
        <end position="1454"/>
    </location>
</feature>
<evidence type="ECO:0000256" key="2">
    <source>
        <dbReference type="ARBA" id="ARBA00022692"/>
    </source>
</evidence>
<evidence type="ECO:0000256" key="8">
    <source>
        <dbReference type="PROSITE-ProRule" id="PRU00043"/>
    </source>
</evidence>
<dbReference type="PRINTS" id="PR00205">
    <property type="entry name" value="CADHERIN"/>
</dbReference>
<feature type="domain" description="Cadherin" evidence="11">
    <location>
        <begin position="401"/>
        <end position="493"/>
    </location>
</feature>
<keyword evidence="7" id="KW-0325">Glycoprotein</keyword>
<evidence type="ECO:0000256" key="6">
    <source>
        <dbReference type="ARBA" id="ARBA00023136"/>
    </source>
</evidence>
<feature type="domain" description="Cadherin" evidence="11">
    <location>
        <begin position="603"/>
        <end position="747"/>
    </location>
</feature>
<name>A0A9N9TPQ1_PHYSR</name>
<evidence type="ECO:0000256" key="4">
    <source>
        <dbReference type="ARBA" id="ARBA00022837"/>
    </source>
</evidence>
<feature type="domain" description="Cadherin" evidence="11">
    <location>
        <begin position="748"/>
        <end position="854"/>
    </location>
</feature>
<evidence type="ECO:0000256" key="5">
    <source>
        <dbReference type="ARBA" id="ARBA00022989"/>
    </source>
</evidence>
<feature type="transmembrane region" description="Helical" evidence="9">
    <location>
        <begin position="1560"/>
        <end position="1581"/>
    </location>
</feature>